<dbReference type="Proteomes" id="UP001257060">
    <property type="component" value="Unassembled WGS sequence"/>
</dbReference>
<feature type="region of interest" description="Disordered" evidence="1">
    <location>
        <begin position="21"/>
        <end position="51"/>
    </location>
</feature>
<comment type="caution">
    <text evidence="2">The sequence shown here is derived from an EMBL/GenBank/DDBJ whole genome shotgun (WGS) entry which is preliminary data.</text>
</comment>
<gene>
    <name evidence="2" type="ORF">NDI76_08290</name>
</gene>
<protein>
    <submittedName>
        <fullName evidence="2">Uncharacterized protein</fullName>
    </submittedName>
</protein>
<evidence type="ECO:0000256" key="1">
    <source>
        <dbReference type="SAM" id="MobiDB-lite"/>
    </source>
</evidence>
<reference evidence="2 3" key="1">
    <citation type="submission" date="2022-06" db="EMBL/GenBank/DDBJ databases">
        <title>Halogeometricum sp. a new haloarchaeum isolate from saline soil.</title>
        <authorList>
            <person name="Strakova D."/>
            <person name="Galisteo C."/>
            <person name="Sanchez-Porro C."/>
            <person name="Ventosa A."/>
        </authorList>
    </citation>
    <scope>NUCLEOTIDE SEQUENCE [LARGE SCALE GENOMIC DNA]</scope>
    <source>
        <strain evidence="2 3">S1BR25-6</strain>
    </source>
</reference>
<feature type="compositionally biased region" description="Basic and acidic residues" evidence="1">
    <location>
        <begin position="101"/>
        <end position="140"/>
    </location>
</feature>
<accession>A0ABU2GD42</accession>
<evidence type="ECO:0000313" key="2">
    <source>
        <dbReference type="EMBL" id="MDS0298740.1"/>
    </source>
</evidence>
<evidence type="ECO:0000313" key="3">
    <source>
        <dbReference type="Proteomes" id="UP001257060"/>
    </source>
</evidence>
<name>A0ABU2GD42_9EURY</name>
<feature type="region of interest" description="Disordered" evidence="1">
    <location>
        <begin position="76"/>
        <end position="140"/>
    </location>
</feature>
<keyword evidence="3" id="KW-1185">Reference proteome</keyword>
<organism evidence="2 3">
    <name type="scientific">Halogeometricum salsisoli</name>
    <dbReference type="NCBI Taxonomy" id="2950536"/>
    <lineage>
        <taxon>Archaea</taxon>
        <taxon>Methanobacteriati</taxon>
        <taxon>Methanobacteriota</taxon>
        <taxon>Stenosarchaea group</taxon>
        <taxon>Halobacteria</taxon>
        <taxon>Halobacteriales</taxon>
        <taxon>Haloferacaceae</taxon>
        <taxon>Halogeometricum</taxon>
    </lineage>
</organism>
<dbReference type="EMBL" id="JAMQOP010000001">
    <property type="protein sequence ID" value="MDS0298740.1"/>
    <property type="molecule type" value="Genomic_DNA"/>
</dbReference>
<sequence length="140" mass="15920">MSANNDADEERVLSDLEEMRSWAEETGSRPVVAATSEGSLELRFTTDEDAEGRELDWEEFTSMYEASDVAFVVDDGDEGRQRFVDKSRVPGAGDEDEDDVHPDADRRGTDEVDRETDQMEREAQEVNNPDNHRDEEPFQS</sequence>
<proteinExistence type="predicted"/>
<dbReference type="RefSeq" id="WP_310923536.1">
    <property type="nucleotide sequence ID" value="NZ_JAMQOP010000001.1"/>
</dbReference>
<feature type="compositionally biased region" description="Basic and acidic residues" evidence="1">
    <location>
        <begin position="78"/>
        <end position="88"/>
    </location>
</feature>